<organism evidence="1">
    <name type="scientific">uncultured Caudovirales phage</name>
    <dbReference type="NCBI Taxonomy" id="2100421"/>
    <lineage>
        <taxon>Viruses</taxon>
        <taxon>Duplodnaviria</taxon>
        <taxon>Heunggongvirae</taxon>
        <taxon>Uroviricota</taxon>
        <taxon>Caudoviricetes</taxon>
        <taxon>Peduoviridae</taxon>
        <taxon>Maltschvirus</taxon>
        <taxon>Maltschvirus maltsch</taxon>
    </lineage>
</organism>
<proteinExistence type="predicted"/>
<accession>A0A6J5T0C2</accession>
<gene>
    <name evidence="1" type="ORF">UFOVP1636_31</name>
</gene>
<reference evidence="1" key="1">
    <citation type="submission" date="2020-05" db="EMBL/GenBank/DDBJ databases">
        <authorList>
            <person name="Chiriac C."/>
            <person name="Salcher M."/>
            <person name="Ghai R."/>
            <person name="Kavagutti S V."/>
        </authorList>
    </citation>
    <scope>NUCLEOTIDE SEQUENCE</scope>
</reference>
<dbReference type="EMBL" id="LR797503">
    <property type="protein sequence ID" value="CAB4220716.1"/>
    <property type="molecule type" value="Genomic_DNA"/>
</dbReference>
<evidence type="ECO:0000313" key="1">
    <source>
        <dbReference type="EMBL" id="CAB4220716.1"/>
    </source>
</evidence>
<name>A0A6J5T0C2_9CAUD</name>
<sequence length="241" mass="28104">MHTSFEQYSDILLTAYQNSVRADDLATKKTEILNEIFHHYNITSDDILFVGFSPGILKIVNCNIYVTQVSKSVRDFLDKSNVSYTYIDFDTIGNKSFPTAVAFDEYFTFAREDTEQRELVDRLIGIVTGHIITTLKDYKNQDYREKEFSYPVMIKNNEDPKIFFEHYQSDQTDRNLSKSTIYIVDNEGVTLIGPIDRRTMFFKQLAKFSLDAGAKNFLVHKNLMYKSTIKKNYEHIITIEI</sequence>
<protein>
    <submittedName>
        <fullName evidence="1">Uncharacterized protein</fullName>
    </submittedName>
</protein>